<protein>
    <submittedName>
        <fullName evidence="1">Uncharacterized protein</fullName>
    </submittedName>
</protein>
<dbReference type="PANTHER" id="PTHR22954:SF3">
    <property type="entry name" value="PROTEIN CBG08539"/>
    <property type="match status" value="1"/>
</dbReference>
<dbReference type="AlphaFoldDB" id="A0ABD2ILI1"/>
<comment type="caution">
    <text evidence="1">The sequence shown here is derived from an EMBL/GenBank/DDBJ whole genome shotgun (WGS) entry which is preliminary data.</text>
</comment>
<evidence type="ECO:0000313" key="1">
    <source>
        <dbReference type="EMBL" id="KAL3080293.1"/>
    </source>
</evidence>
<keyword evidence="2" id="KW-1185">Reference proteome</keyword>
<dbReference type="EMBL" id="JBICCN010000296">
    <property type="protein sequence ID" value="KAL3080293.1"/>
    <property type="molecule type" value="Genomic_DNA"/>
</dbReference>
<dbReference type="InterPro" id="IPR005312">
    <property type="entry name" value="DUF1759"/>
</dbReference>
<gene>
    <name evidence="1" type="ORF">niasHS_012398</name>
</gene>
<dbReference type="Proteomes" id="UP001620645">
    <property type="component" value="Unassembled WGS sequence"/>
</dbReference>
<dbReference type="PANTHER" id="PTHR22954">
    <property type="entry name" value="RETROVIRAL PROTEASE-RELATED"/>
    <property type="match status" value="1"/>
</dbReference>
<organism evidence="1 2">
    <name type="scientific">Heterodera schachtii</name>
    <name type="common">Sugarbeet cyst nematode worm</name>
    <name type="synonym">Tylenchus schachtii</name>
    <dbReference type="NCBI Taxonomy" id="97005"/>
    <lineage>
        <taxon>Eukaryota</taxon>
        <taxon>Metazoa</taxon>
        <taxon>Ecdysozoa</taxon>
        <taxon>Nematoda</taxon>
        <taxon>Chromadorea</taxon>
        <taxon>Rhabditida</taxon>
        <taxon>Tylenchina</taxon>
        <taxon>Tylenchomorpha</taxon>
        <taxon>Tylenchoidea</taxon>
        <taxon>Heteroderidae</taxon>
        <taxon>Heteroderinae</taxon>
        <taxon>Heterodera</taxon>
    </lineage>
</organism>
<reference evidence="1 2" key="1">
    <citation type="submission" date="2024-10" db="EMBL/GenBank/DDBJ databases">
        <authorList>
            <person name="Kim D."/>
        </authorList>
    </citation>
    <scope>NUCLEOTIDE SEQUENCE [LARGE SCALE GENOMIC DNA]</scope>
    <source>
        <strain evidence="1">Taebaek</strain>
    </source>
</reference>
<sequence length="347" mass="39483">MFGTRQNTIESTGGTITGMTTFETVRLQPPTFSGKPEDWTTFWAYFKRAEGSPARRAVEVYPPSDGNYPVVVQLLKERFGDTDDLQRAIRARLLHLAPAKDNVNSQTTMIDEFERISLEENLSALQTRLGRIKGELSLANTYCNELRSACESWSDLLKSYIGHDDEQKKEDEYTAFLNKFNITKCHAEANQYLLDLMNLEKKIVAEVANLRLLVDKKIKQEAVDHSKQIAGTYKSVPSMPTITCTPPTLPPLRAFKGNIADWSEWHETFRFQIELKVTDDVEKLLHLKGLLEGEARELISGIKLEAANFNVAMQLLRDTYGVVIDIRLVQWLFYWVINDLISPMSGS</sequence>
<evidence type="ECO:0000313" key="2">
    <source>
        <dbReference type="Proteomes" id="UP001620645"/>
    </source>
</evidence>
<proteinExistence type="predicted"/>
<dbReference type="Pfam" id="PF03564">
    <property type="entry name" value="DUF1759"/>
    <property type="match status" value="1"/>
</dbReference>
<name>A0ABD2ILI1_HETSC</name>
<accession>A0ABD2ILI1</accession>